<dbReference type="AlphaFoldDB" id="A0A9P4T3L7"/>
<dbReference type="PANTHER" id="PTHR47843:SF2">
    <property type="entry name" value="BTB DOMAIN-CONTAINING PROTEIN"/>
    <property type="match status" value="1"/>
</dbReference>
<evidence type="ECO:0000313" key="1">
    <source>
        <dbReference type="EMBL" id="KAF2993354.1"/>
    </source>
</evidence>
<accession>A0A9P4T3L7</accession>
<dbReference type="OrthoDB" id="3774232at2759"/>
<reference evidence="1" key="1">
    <citation type="submission" date="2019-04" db="EMBL/GenBank/DDBJ databases">
        <title>Sequencing of skin fungus with MAO and IRED activity.</title>
        <authorList>
            <person name="Marsaioli A.J."/>
            <person name="Bonatto J.M.C."/>
            <person name="Reis Junior O."/>
        </authorList>
    </citation>
    <scope>NUCLEOTIDE SEQUENCE</scope>
    <source>
        <strain evidence="1">30M1</strain>
    </source>
</reference>
<dbReference type="EMBL" id="SWKU01000054">
    <property type="protein sequence ID" value="KAF2993354.1"/>
    <property type="molecule type" value="Genomic_DNA"/>
</dbReference>
<proteinExistence type="predicted"/>
<name>A0A9P4T3L7_CURKU</name>
<evidence type="ECO:0000313" key="2">
    <source>
        <dbReference type="Proteomes" id="UP000801428"/>
    </source>
</evidence>
<protein>
    <recommendedName>
        <fullName evidence="3">BTB domain-containing protein</fullName>
    </recommendedName>
</protein>
<organism evidence="1 2">
    <name type="scientific">Curvularia kusanoi</name>
    <name type="common">Cochliobolus kusanoi</name>
    <dbReference type="NCBI Taxonomy" id="90978"/>
    <lineage>
        <taxon>Eukaryota</taxon>
        <taxon>Fungi</taxon>
        <taxon>Dikarya</taxon>
        <taxon>Ascomycota</taxon>
        <taxon>Pezizomycotina</taxon>
        <taxon>Dothideomycetes</taxon>
        <taxon>Pleosporomycetidae</taxon>
        <taxon>Pleosporales</taxon>
        <taxon>Pleosporineae</taxon>
        <taxon>Pleosporaceae</taxon>
        <taxon>Curvularia</taxon>
    </lineage>
</organism>
<evidence type="ECO:0008006" key="3">
    <source>
        <dbReference type="Google" id="ProtNLM"/>
    </source>
</evidence>
<sequence length="183" mass="20991">MKPEWAEHREQRNAIELLDDDTESVSDYIKWLYGGTIVRKLYPKSEEDSREKKAEEAEKVFVSLARAYVLGEKIIDVKYKNAVVRAVVVAMTDSDWSMGPESVGLVYSGTPPGSPLRRLIVENFARIAHDDSEEGVRWMTFIDEYPREALADALKATVKMRHKVKEQHRSDLTAVESYLENEQ</sequence>
<keyword evidence="2" id="KW-1185">Reference proteome</keyword>
<dbReference type="Proteomes" id="UP000801428">
    <property type="component" value="Unassembled WGS sequence"/>
</dbReference>
<gene>
    <name evidence="1" type="ORF">E8E13_001164</name>
</gene>
<comment type="caution">
    <text evidence="1">The sequence shown here is derived from an EMBL/GenBank/DDBJ whole genome shotgun (WGS) entry which is preliminary data.</text>
</comment>
<dbReference type="PANTHER" id="PTHR47843">
    <property type="entry name" value="BTB DOMAIN-CONTAINING PROTEIN-RELATED"/>
    <property type="match status" value="1"/>
</dbReference>